<dbReference type="STRING" id="1610493.RPIT_04930"/>
<protein>
    <recommendedName>
        <fullName evidence="3">Antitoxin</fullName>
    </recommendedName>
</protein>
<reference evidence="1 2" key="1">
    <citation type="journal article" date="2016" name="Int. J. Syst. Evol. Microbiol.">
        <title>Tessaracoccus flavus sp. nov., isolated from the drainage system of a lindane-producing factory.</title>
        <authorList>
            <person name="Kumari R."/>
            <person name="Singh P."/>
            <person name="Schumann P."/>
            <person name="Lal R."/>
        </authorList>
    </citation>
    <scope>NUCLEOTIDE SEQUENCE [LARGE SCALE GENOMIC DNA]</scope>
    <source>
        <strain evidence="1 2">RP1T</strain>
    </source>
</reference>
<evidence type="ECO:0000313" key="1">
    <source>
        <dbReference type="EMBL" id="AQP44237.1"/>
    </source>
</evidence>
<dbReference type="KEGG" id="tfl:RPIT_04930"/>
<dbReference type="AlphaFoldDB" id="A0A1Q2CDR4"/>
<proteinExistence type="predicted"/>
<sequence>MTVQIAIRLPDDVVAFLDTSVTVGNAPSRVALVACAVERDMRRQVAEHDAAILRERGTADELDELGSWSVAHPTTED</sequence>
<evidence type="ECO:0008006" key="3">
    <source>
        <dbReference type="Google" id="ProtNLM"/>
    </source>
</evidence>
<dbReference type="RefSeq" id="WP_077341190.1">
    <property type="nucleotide sequence ID" value="NZ_CP019605.1"/>
</dbReference>
<dbReference type="Proteomes" id="UP000188324">
    <property type="component" value="Chromosome"/>
</dbReference>
<organism evidence="1 2">
    <name type="scientific">Tessaracoccus flavus</name>
    <dbReference type="NCBI Taxonomy" id="1610493"/>
    <lineage>
        <taxon>Bacteria</taxon>
        <taxon>Bacillati</taxon>
        <taxon>Actinomycetota</taxon>
        <taxon>Actinomycetes</taxon>
        <taxon>Propionibacteriales</taxon>
        <taxon>Propionibacteriaceae</taxon>
        <taxon>Tessaracoccus</taxon>
    </lineage>
</organism>
<accession>A0A1Q2CDR4</accession>
<keyword evidence="2" id="KW-1185">Reference proteome</keyword>
<evidence type="ECO:0000313" key="2">
    <source>
        <dbReference type="Proteomes" id="UP000188324"/>
    </source>
</evidence>
<gene>
    <name evidence="1" type="ORF">RPIT_04930</name>
</gene>
<name>A0A1Q2CDR4_9ACTN</name>
<dbReference type="OrthoDB" id="3541837at2"/>
<dbReference type="EMBL" id="CP019605">
    <property type="protein sequence ID" value="AQP44237.1"/>
    <property type="molecule type" value="Genomic_DNA"/>
</dbReference>